<keyword evidence="3" id="KW-1185">Reference proteome</keyword>
<reference evidence="3" key="1">
    <citation type="journal article" date="2023" name="Mol. Phylogenet. Evol.">
        <title>Genome-scale phylogeny and comparative genomics of the fungal order Sordariales.</title>
        <authorList>
            <person name="Hensen N."/>
            <person name="Bonometti L."/>
            <person name="Westerberg I."/>
            <person name="Brannstrom I.O."/>
            <person name="Guillou S."/>
            <person name="Cros-Aarteil S."/>
            <person name="Calhoun S."/>
            <person name="Haridas S."/>
            <person name="Kuo A."/>
            <person name="Mondo S."/>
            <person name="Pangilinan J."/>
            <person name="Riley R."/>
            <person name="LaButti K."/>
            <person name="Andreopoulos B."/>
            <person name="Lipzen A."/>
            <person name="Chen C."/>
            <person name="Yan M."/>
            <person name="Daum C."/>
            <person name="Ng V."/>
            <person name="Clum A."/>
            <person name="Steindorff A."/>
            <person name="Ohm R.A."/>
            <person name="Martin F."/>
            <person name="Silar P."/>
            <person name="Natvig D.O."/>
            <person name="Lalanne C."/>
            <person name="Gautier V."/>
            <person name="Ament-Velasquez S.L."/>
            <person name="Kruys A."/>
            <person name="Hutchinson M.I."/>
            <person name="Powell A.J."/>
            <person name="Barry K."/>
            <person name="Miller A.N."/>
            <person name="Grigoriev I.V."/>
            <person name="Debuchy R."/>
            <person name="Gladieux P."/>
            <person name="Hiltunen Thoren M."/>
            <person name="Johannesson H."/>
        </authorList>
    </citation>
    <scope>NUCLEOTIDE SEQUENCE [LARGE SCALE GENOMIC DNA]</scope>
    <source>
        <strain evidence="3">CBS 340.73</strain>
    </source>
</reference>
<evidence type="ECO:0000313" key="2">
    <source>
        <dbReference type="EMBL" id="KAK3934283.1"/>
    </source>
</evidence>
<evidence type="ECO:0008006" key="4">
    <source>
        <dbReference type="Google" id="ProtNLM"/>
    </source>
</evidence>
<keyword evidence="1" id="KW-1133">Transmembrane helix</keyword>
<evidence type="ECO:0000256" key="1">
    <source>
        <dbReference type="SAM" id="Phobius"/>
    </source>
</evidence>
<keyword evidence="1" id="KW-0812">Transmembrane</keyword>
<dbReference type="EMBL" id="MU854008">
    <property type="protein sequence ID" value="KAK3934283.1"/>
    <property type="molecule type" value="Genomic_DNA"/>
</dbReference>
<feature type="transmembrane region" description="Helical" evidence="1">
    <location>
        <begin position="48"/>
        <end position="69"/>
    </location>
</feature>
<protein>
    <recommendedName>
        <fullName evidence="4">Ecp2 effector protein domain-containing protein</fullName>
    </recommendedName>
</protein>
<evidence type="ECO:0000313" key="3">
    <source>
        <dbReference type="Proteomes" id="UP001303473"/>
    </source>
</evidence>
<proteinExistence type="predicted"/>
<dbReference type="AlphaFoldDB" id="A0AAN6MXX7"/>
<sequence>MHFPALLISFLHNLCHLRDFFPSFDNPLVYHRQSRNRYITQTTTTKMIAINVHLLALFFILFSPIHILATDLSTHLNRIIPKGDGHWVVDIASDTGNNNSTSLPVRNVRPAHTVLGARDMDALGRLSKRNVVGCTGFPVNPESKQKAVSELGTWCLLNDVPPDDNASFVYNQIRVYVCNWGDVRSMSCSGGDMFDASLAIEAACTRVPNESGYVWIPTDDAYYQVYGYDNDTAKYCHV</sequence>
<name>A0AAN6MXX7_9PEZI</name>
<keyword evidence="1" id="KW-0472">Membrane</keyword>
<comment type="caution">
    <text evidence="2">The sequence shown here is derived from an EMBL/GenBank/DDBJ whole genome shotgun (WGS) entry which is preliminary data.</text>
</comment>
<organism evidence="2 3">
    <name type="scientific">Diplogelasinospora grovesii</name>
    <dbReference type="NCBI Taxonomy" id="303347"/>
    <lineage>
        <taxon>Eukaryota</taxon>
        <taxon>Fungi</taxon>
        <taxon>Dikarya</taxon>
        <taxon>Ascomycota</taxon>
        <taxon>Pezizomycotina</taxon>
        <taxon>Sordariomycetes</taxon>
        <taxon>Sordariomycetidae</taxon>
        <taxon>Sordariales</taxon>
        <taxon>Diplogelasinosporaceae</taxon>
        <taxon>Diplogelasinospora</taxon>
    </lineage>
</organism>
<dbReference type="Proteomes" id="UP001303473">
    <property type="component" value="Unassembled WGS sequence"/>
</dbReference>
<gene>
    <name evidence="2" type="ORF">QBC46DRAFT_83603</name>
</gene>
<accession>A0AAN6MXX7</accession>